<protein>
    <submittedName>
        <fullName evidence="3">Lipolytic protein</fullName>
    </submittedName>
</protein>
<feature type="domain" description="Peptidase S33 tripeptidyl aminopeptidase-like C-terminal" evidence="2">
    <location>
        <begin position="248"/>
        <end position="304"/>
    </location>
</feature>
<dbReference type="InterPro" id="IPR029058">
    <property type="entry name" value="AB_hydrolase_fold"/>
</dbReference>
<dbReference type="SUPFAM" id="SSF53474">
    <property type="entry name" value="alpha/beta-Hydrolases"/>
    <property type="match status" value="1"/>
</dbReference>
<dbReference type="PATRIC" id="fig|45076.6.peg.103"/>
<evidence type="ECO:0000259" key="1">
    <source>
        <dbReference type="Pfam" id="PF00561"/>
    </source>
</evidence>
<keyword evidence="4" id="KW-1185">Reference proteome</keyword>
<dbReference type="Pfam" id="PF08386">
    <property type="entry name" value="Abhydrolase_4"/>
    <property type="match status" value="1"/>
</dbReference>
<dbReference type="Proteomes" id="UP000054662">
    <property type="component" value="Unassembled WGS sequence"/>
</dbReference>
<comment type="caution">
    <text evidence="3">The sequence shown here is derived from an EMBL/GenBank/DDBJ whole genome shotgun (WGS) entry which is preliminary data.</text>
</comment>
<dbReference type="EMBL" id="LNZC01000002">
    <property type="protein sequence ID" value="KTD81793.1"/>
    <property type="molecule type" value="Genomic_DNA"/>
</dbReference>
<gene>
    <name evidence="3" type="ORF">Lwor_0096</name>
</gene>
<dbReference type="InterPro" id="IPR000073">
    <property type="entry name" value="AB_hydrolase_1"/>
</dbReference>
<feature type="domain" description="AB hydrolase-1" evidence="1">
    <location>
        <begin position="70"/>
        <end position="184"/>
    </location>
</feature>
<dbReference type="InterPro" id="IPR013595">
    <property type="entry name" value="Pept_S33_TAP-like_C"/>
</dbReference>
<dbReference type="Pfam" id="PF00561">
    <property type="entry name" value="Abhydrolase_1"/>
    <property type="match status" value="1"/>
</dbReference>
<dbReference type="AlphaFoldDB" id="A0A0W1AKD3"/>
<evidence type="ECO:0000259" key="2">
    <source>
        <dbReference type="Pfam" id="PF08386"/>
    </source>
</evidence>
<dbReference type="STRING" id="45076.Lwor_0096"/>
<sequence length="309" mass="34432">MVGIWMHYNIHQKLIVTVLLIYGELMFNLWNYFKFIAFLLLSSMVSSSFASKLTTSENRVISYTDVGEGKPIVLIHAFPTDQRLWEPQRKGLKQYFRIITLDLWGFGESSQTDGQAVTMIEYAAEIKELLEQLHIQSAIIGGESMGGYIALAFLEQYPEKVDGLILSNTQSIADSDETKKNREASAVDVLDHGTTHLIEGFMIKALSAAASEQTKVLLRAITEAQTPMGIASALRGMSLRNDTSNLFAMTTIPVLLITGEQDIVIPPQRSKDMHELAKNSTLLSIDNAGHLSNLEQSEQWNQAVIGLFY</sequence>
<dbReference type="PRINTS" id="PR00111">
    <property type="entry name" value="ABHYDROLASE"/>
</dbReference>
<dbReference type="Gene3D" id="3.40.50.1820">
    <property type="entry name" value="alpha/beta hydrolase"/>
    <property type="match status" value="1"/>
</dbReference>
<dbReference type="InterPro" id="IPR050266">
    <property type="entry name" value="AB_hydrolase_sf"/>
</dbReference>
<evidence type="ECO:0000313" key="3">
    <source>
        <dbReference type="EMBL" id="KTD81793.1"/>
    </source>
</evidence>
<accession>A0A0W1AKD3</accession>
<evidence type="ECO:0000313" key="4">
    <source>
        <dbReference type="Proteomes" id="UP000054662"/>
    </source>
</evidence>
<reference evidence="3 4" key="1">
    <citation type="submission" date="2015-11" db="EMBL/GenBank/DDBJ databases">
        <title>Genomic analysis of 38 Legionella species identifies large and diverse effector repertoires.</title>
        <authorList>
            <person name="Burstein D."/>
            <person name="Amaro F."/>
            <person name="Zusman T."/>
            <person name="Lifshitz Z."/>
            <person name="Cohen O."/>
            <person name="Gilbert J.A."/>
            <person name="Pupko T."/>
            <person name="Shuman H.A."/>
            <person name="Segal G."/>
        </authorList>
    </citation>
    <scope>NUCLEOTIDE SEQUENCE [LARGE SCALE GENOMIC DNA]</scope>
    <source>
        <strain evidence="3 4">ATCC 49508</strain>
    </source>
</reference>
<organism evidence="3 4">
    <name type="scientific">Legionella worsleiensis</name>
    <dbReference type="NCBI Taxonomy" id="45076"/>
    <lineage>
        <taxon>Bacteria</taxon>
        <taxon>Pseudomonadati</taxon>
        <taxon>Pseudomonadota</taxon>
        <taxon>Gammaproteobacteria</taxon>
        <taxon>Legionellales</taxon>
        <taxon>Legionellaceae</taxon>
        <taxon>Legionella</taxon>
    </lineage>
</organism>
<name>A0A0W1AKD3_9GAMM</name>
<dbReference type="PANTHER" id="PTHR43798">
    <property type="entry name" value="MONOACYLGLYCEROL LIPASE"/>
    <property type="match status" value="1"/>
</dbReference>
<proteinExistence type="predicted"/>